<organism evidence="4 5">
    <name type="scientific">Powellomyces hirtus</name>
    <dbReference type="NCBI Taxonomy" id="109895"/>
    <lineage>
        <taxon>Eukaryota</taxon>
        <taxon>Fungi</taxon>
        <taxon>Fungi incertae sedis</taxon>
        <taxon>Chytridiomycota</taxon>
        <taxon>Chytridiomycota incertae sedis</taxon>
        <taxon>Chytridiomycetes</taxon>
        <taxon>Spizellomycetales</taxon>
        <taxon>Powellomycetaceae</taxon>
        <taxon>Powellomyces</taxon>
    </lineage>
</organism>
<protein>
    <recommendedName>
        <fullName evidence="6">AAR2 splicing factor homolog</fullName>
    </recommendedName>
</protein>
<dbReference type="InterPro" id="IPR033647">
    <property type="entry name" value="Aar2_N"/>
</dbReference>
<evidence type="ECO:0008006" key="6">
    <source>
        <dbReference type="Google" id="ProtNLM"/>
    </source>
</evidence>
<accession>A0A507EC45</accession>
<dbReference type="Proteomes" id="UP000318582">
    <property type="component" value="Unassembled WGS sequence"/>
</dbReference>
<dbReference type="AlphaFoldDB" id="A0A507EC45"/>
<sequence>MDQETANALFDNGAIVLFLDAPSNMEFGVDCYSWTTGPIFKGLKLIPPGMHFIYYSAVNRMGESTAIRTGFWVNFLPRQVLVKRWNPATEDVFADDELDEEETNRFRTNFRDFDRFLGVYPLLPIDGDPISPYQKWLRLSTHITPDIAKRVLPQSGKISAMSCVSRFSDVDETRPEFRSRGVIRAEQKEATVDSMDIVPSQSSTSVPNTANKTTALPVEVLQLTFTPIDLKRSFPPGASGVELTKYSIDKSYLLAQALKLHYKDYKDLLGELQLSFIIFLIGEVYDGYEQWKTLVHLLCQSAEAIGQYGCTLFPEFIEILIKQLKVHPSDFFMDALSGDNFIRSNILLLSQTLRDRDSPVPKLLQDAMQTLLDFVDMRFKWDVRQEARLTQMDEEDDEGEYAPVVVEL</sequence>
<reference evidence="4 5" key="1">
    <citation type="journal article" date="2019" name="Sci. Rep.">
        <title>Comparative genomics of chytrid fungi reveal insights into the obligate biotrophic and pathogenic lifestyle of Synchytrium endobioticum.</title>
        <authorList>
            <person name="van de Vossenberg B.T.L.H."/>
            <person name="Warris S."/>
            <person name="Nguyen H.D.T."/>
            <person name="van Gent-Pelzer M.P.E."/>
            <person name="Joly D.L."/>
            <person name="van de Geest H.C."/>
            <person name="Bonants P.J.M."/>
            <person name="Smith D.S."/>
            <person name="Levesque C.A."/>
            <person name="van der Lee T.A.J."/>
        </authorList>
    </citation>
    <scope>NUCLEOTIDE SEQUENCE [LARGE SCALE GENOMIC DNA]</scope>
    <source>
        <strain evidence="4 5">CBS 809.83</strain>
    </source>
</reference>
<dbReference type="InterPro" id="IPR007946">
    <property type="entry name" value="AAR2"/>
</dbReference>
<dbReference type="InterPro" id="IPR033648">
    <property type="entry name" value="AAR2_C"/>
</dbReference>
<keyword evidence="5" id="KW-1185">Reference proteome</keyword>
<dbReference type="PANTHER" id="PTHR12689:SF4">
    <property type="entry name" value="PROTEIN AAR2 HOMOLOG"/>
    <property type="match status" value="1"/>
</dbReference>
<dbReference type="CDD" id="cd13777">
    <property type="entry name" value="Aar2_N"/>
    <property type="match status" value="1"/>
</dbReference>
<evidence type="ECO:0000313" key="4">
    <source>
        <dbReference type="EMBL" id="TPX60917.1"/>
    </source>
</evidence>
<evidence type="ECO:0000313" key="5">
    <source>
        <dbReference type="Proteomes" id="UP000318582"/>
    </source>
</evidence>
<dbReference type="Pfam" id="PF20981">
    <property type="entry name" value="AAR2_1st"/>
    <property type="match status" value="1"/>
</dbReference>
<dbReference type="Gene3D" id="1.25.40.550">
    <property type="entry name" value="Aar2, C-terminal domain-like"/>
    <property type="match status" value="1"/>
</dbReference>
<dbReference type="PANTHER" id="PTHR12689">
    <property type="entry name" value="A1 CISTRON SPLICING FACTOR AAR2-RELATED"/>
    <property type="match status" value="1"/>
</dbReference>
<dbReference type="InterPro" id="IPR038516">
    <property type="entry name" value="AAR2_N_sf"/>
</dbReference>
<dbReference type="EMBL" id="QEAQ01000011">
    <property type="protein sequence ID" value="TPX60917.1"/>
    <property type="molecule type" value="Genomic_DNA"/>
</dbReference>
<dbReference type="STRING" id="109895.A0A507EC45"/>
<proteinExistence type="inferred from homology"/>
<gene>
    <name evidence="4" type="ORF">PhCBS80983_g01460</name>
</gene>
<comment type="similarity">
    <text evidence="1">Belongs to the AAR2 family.</text>
</comment>
<dbReference type="FunFam" id="2.60.34.20:FF:000001">
    <property type="entry name" value="protein AAR2 homolog"/>
    <property type="match status" value="1"/>
</dbReference>
<evidence type="ECO:0000256" key="1">
    <source>
        <dbReference type="ARBA" id="ARBA00006281"/>
    </source>
</evidence>
<evidence type="ECO:0000259" key="2">
    <source>
        <dbReference type="Pfam" id="PF05282"/>
    </source>
</evidence>
<feature type="domain" description="AAR2 N-terminal" evidence="3">
    <location>
        <begin position="12"/>
        <end position="153"/>
    </location>
</feature>
<dbReference type="InterPro" id="IPR038514">
    <property type="entry name" value="AAR2_C_sf"/>
</dbReference>
<feature type="domain" description="AAR2 C-terminal" evidence="2">
    <location>
        <begin position="225"/>
        <end position="383"/>
    </location>
</feature>
<dbReference type="Gene3D" id="2.60.34.20">
    <property type="match status" value="1"/>
</dbReference>
<dbReference type="CDD" id="cd13778">
    <property type="entry name" value="Aar2_C"/>
    <property type="match status" value="1"/>
</dbReference>
<dbReference type="Pfam" id="PF05282">
    <property type="entry name" value="AAR2"/>
    <property type="match status" value="1"/>
</dbReference>
<name>A0A507EC45_9FUNG</name>
<comment type="caution">
    <text evidence="4">The sequence shown here is derived from an EMBL/GenBank/DDBJ whole genome shotgun (WGS) entry which is preliminary data.</text>
</comment>
<dbReference type="GO" id="GO:0000244">
    <property type="term" value="P:spliceosomal tri-snRNP complex assembly"/>
    <property type="evidence" value="ECO:0007669"/>
    <property type="project" value="TreeGrafter"/>
</dbReference>
<evidence type="ECO:0000259" key="3">
    <source>
        <dbReference type="Pfam" id="PF20981"/>
    </source>
</evidence>